<dbReference type="SUPFAM" id="SSF56112">
    <property type="entry name" value="Protein kinase-like (PK-like)"/>
    <property type="match status" value="1"/>
</dbReference>
<comment type="caution">
    <text evidence="11">The sequence shown here is derived from an EMBL/GenBank/DDBJ whole genome shotgun (WGS) entry which is preliminary data.</text>
</comment>
<dbReference type="PROSITE" id="PS00107">
    <property type="entry name" value="PROTEIN_KINASE_ATP"/>
    <property type="match status" value="1"/>
</dbReference>
<dbReference type="InterPro" id="IPR051334">
    <property type="entry name" value="SRPK"/>
</dbReference>
<comment type="catalytic activity">
    <reaction evidence="7">
        <text>L-threonyl-[protein] + ATP = O-phospho-L-threonyl-[protein] + ADP + H(+)</text>
        <dbReference type="Rhea" id="RHEA:46608"/>
        <dbReference type="Rhea" id="RHEA-COMP:11060"/>
        <dbReference type="Rhea" id="RHEA-COMP:11605"/>
        <dbReference type="ChEBI" id="CHEBI:15378"/>
        <dbReference type="ChEBI" id="CHEBI:30013"/>
        <dbReference type="ChEBI" id="CHEBI:30616"/>
        <dbReference type="ChEBI" id="CHEBI:61977"/>
        <dbReference type="ChEBI" id="CHEBI:456216"/>
        <dbReference type="EC" id="2.7.11.1"/>
    </reaction>
</comment>
<keyword evidence="6 9" id="KW-0067">ATP-binding</keyword>
<organism evidence="11 12">
    <name type="scientific">Sporothrix bragantina</name>
    <dbReference type="NCBI Taxonomy" id="671064"/>
    <lineage>
        <taxon>Eukaryota</taxon>
        <taxon>Fungi</taxon>
        <taxon>Dikarya</taxon>
        <taxon>Ascomycota</taxon>
        <taxon>Pezizomycotina</taxon>
        <taxon>Sordariomycetes</taxon>
        <taxon>Sordariomycetidae</taxon>
        <taxon>Ophiostomatales</taxon>
        <taxon>Ophiostomataceae</taxon>
        <taxon>Sporothrix</taxon>
    </lineage>
</organism>
<gene>
    <name evidence="11" type="ORF">SBRCBS47491_006193</name>
</gene>
<dbReference type="InterPro" id="IPR017441">
    <property type="entry name" value="Protein_kinase_ATP_BS"/>
</dbReference>
<keyword evidence="5" id="KW-0418">Kinase</keyword>
<evidence type="ECO:0000256" key="9">
    <source>
        <dbReference type="PROSITE-ProRule" id="PRU10141"/>
    </source>
</evidence>
<evidence type="ECO:0000256" key="7">
    <source>
        <dbReference type="ARBA" id="ARBA00047899"/>
    </source>
</evidence>
<keyword evidence="3" id="KW-0808">Transferase</keyword>
<sequence length="423" mass="47033">MASASPPLGLSPPFKKSRIGCSPSVFPASGFEVIDPNLLVEEERLPTYDRTNYYPMRIGDIVDGHYQVVAKLGYGGSSTVWLARDLNKERLYRALKVHVHNAPYYHELSVYEHLKKPIQQEIDDKDTHPGRDHVRQLDDVFMIDGPHGQHAVFVMVPLGMSLATMQTGQQTGAFQPIFVTQALSQALLGLALLHSADLIHTDLHADNLLIALTDESILSTIEESEITKPSPRKQIGGDTTIHVSQYVFGGAGPLTISDLGQARIGRTQTDKAMPIQYRAPEVILGMPWGTPVDMWSAGMLVWTLLEPKSLFHVYDMASPELNDAHHLAAMTSLLGPPPKEFRDRSEESSKYWDEQGNWQGPVPLPPKTSLADLVTTLQGEQKALFVDLLECLLTWLPEGRLTADQTYFHPWLRGDDENGDQES</sequence>
<feature type="binding site" evidence="9">
    <location>
        <position position="96"/>
    </location>
    <ligand>
        <name>ATP</name>
        <dbReference type="ChEBI" id="CHEBI:30616"/>
    </ligand>
</feature>
<dbReference type="Gene3D" id="3.30.200.20">
    <property type="entry name" value="Phosphorylase Kinase, domain 1"/>
    <property type="match status" value="1"/>
</dbReference>
<evidence type="ECO:0000256" key="8">
    <source>
        <dbReference type="ARBA" id="ARBA00048679"/>
    </source>
</evidence>
<evidence type="ECO:0000256" key="3">
    <source>
        <dbReference type="ARBA" id="ARBA00022679"/>
    </source>
</evidence>
<evidence type="ECO:0000256" key="2">
    <source>
        <dbReference type="ARBA" id="ARBA00022527"/>
    </source>
</evidence>
<reference evidence="11 12" key="1">
    <citation type="submission" date="2024-01" db="EMBL/GenBank/DDBJ databases">
        <authorList>
            <person name="Allen C."/>
            <person name="Tagirdzhanova G."/>
        </authorList>
    </citation>
    <scope>NUCLEOTIDE SEQUENCE [LARGE SCALE GENOMIC DNA]</scope>
</reference>
<feature type="domain" description="Protein kinase" evidence="10">
    <location>
        <begin position="66"/>
        <end position="412"/>
    </location>
</feature>
<dbReference type="PANTHER" id="PTHR47634:SF9">
    <property type="entry name" value="PROTEIN KINASE DOMAIN-CONTAINING PROTEIN-RELATED"/>
    <property type="match status" value="1"/>
</dbReference>
<protein>
    <recommendedName>
        <fullName evidence="1">non-specific serine/threonine protein kinase</fullName>
        <ecNumber evidence="1">2.7.11.1</ecNumber>
    </recommendedName>
</protein>
<proteinExistence type="predicted"/>
<accession>A0ABP0C3A4</accession>
<evidence type="ECO:0000256" key="1">
    <source>
        <dbReference type="ARBA" id="ARBA00012513"/>
    </source>
</evidence>
<keyword evidence="4 9" id="KW-0547">Nucleotide-binding</keyword>
<evidence type="ECO:0000256" key="6">
    <source>
        <dbReference type="ARBA" id="ARBA00022840"/>
    </source>
</evidence>
<dbReference type="EC" id="2.7.11.1" evidence="1"/>
<dbReference type="Pfam" id="PF00069">
    <property type="entry name" value="Pkinase"/>
    <property type="match status" value="1"/>
</dbReference>
<dbReference type="EMBL" id="CAWUHC010000059">
    <property type="protein sequence ID" value="CAK7226331.1"/>
    <property type="molecule type" value="Genomic_DNA"/>
</dbReference>
<dbReference type="PANTHER" id="PTHR47634">
    <property type="entry name" value="PROTEIN KINASE DOMAIN-CONTAINING PROTEIN-RELATED"/>
    <property type="match status" value="1"/>
</dbReference>
<dbReference type="Proteomes" id="UP001642406">
    <property type="component" value="Unassembled WGS sequence"/>
</dbReference>
<dbReference type="InterPro" id="IPR011009">
    <property type="entry name" value="Kinase-like_dom_sf"/>
</dbReference>
<evidence type="ECO:0000256" key="5">
    <source>
        <dbReference type="ARBA" id="ARBA00022777"/>
    </source>
</evidence>
<keyword evidence="2" id="KW-0723">Serine/threonine-protein kinase</keyword>
<dbReference type="PROSITE" id="PS50011">
    <property type="entry name" value="PROTEIN_KINASE_DOM"/>
    <property type="match status" value="1"/>
</dbReference>
<keyword evidence="12" id="KW-1185">Reference proteome</keyword>
<dbReference type="SMART" id="SM00220">
    <property type="entry name" value="S_TKc"/>
    <property type="match status" value="1"/>
</dbReference>
<name>A0ABP0C3A4_9PEZI</name>
<dbReference type="Gene3D" id="1.10.510.10">
    <property type="entry name" value="Transferase(Phosphotransferase) domain 1"/>
    <property type="match status" value="1"/>
</dbReference>
<evidence type="ECO:0000256" key="4">
    <source>
        <dbReference type="ARBA" id="ARBA00022741"/>
    </source>
</evidence>
<evidence type="ECO:0000259" key="10">
    <source>
        <dbReference type="PROSITE" id="PS50011"/>
    </source>
</evidence>
<dbReference type="InterPro" id="IPR000719">
    <property type="entry name" value="Prot_kinase_dom"/>
</dbReference>
<evidence type="ECO:0000313" key="12">
    <source>
        <dbReference type="Proteomes" id="UP001642406"/>
    </source>
</evidence>
<comment type="catalytic activity">
    <reaction evidence="8">
        <text>L-seryl-[protein] + ATP = O-phospho-L-seryl-[protein] + ADP + H(+)</text>
        <dbReference type="Rhea" id="RHEA:17989"/>
        <dbReference type="Rhea" id="RHEA-COMP:9863"/>
        <dbReference type="Rhea" id="RHEA-COMP:11604"/>
        <dbReference type="ChEBI" id="CHEBI:15378"/>
        <dbReference type="ChEBI" id="CHEBI:29999"/>
        <dbReference type="ChEBI" id="CHEBI:30616"/>
        <dbReference type="ChEBI" id="CHEBI:83421"/>
        <dbReference type="ChEBI" id="CHEBI:456216"/>
        <dbReference type="EC" id="2.7.11.1"/>
    </reaction>
</comment>
<evidence type="ECO:0000313" key="11">
    <source>
        <dbReference type="EMBL" id="CAK7226331.1"/>
    </source>
</evidence>